<gene>
    <name evidence="2" type="ORF">FHR80_003707</name>
</gene>
<dbReference type="PANTHER" id="PTHR40469">
    <property type="entry name" value="SECRETED GLYCOSYL HYDROLASE"/>
    <property type="match status" value="1"/>
</dbReference>
<dbReference type="PANTHER" id="PTHR40469:SF2">
    <property type="entry name" value="GALACTOSE-BINDING DOMAIN-LIKE SUPERFAMILY PROTEIN"/>
    <property type="match status" value="1"/>
</dbReference>
<feature type="domain" description="ThuA-like" evidence="1">
    <location>
        <begin position="82"/>
        <end position="224"/>
    </location>
</feature>
<organism evidence="2 3">
    <name type="scientific">Cellulomonas cellasea</name>
    <dbReference type="NCBI Taxonomy" id="43670"/>
    <lineage>
        <taxon>Bacteria</taxon>
        <taxon>Bacillati</taxon>
        <taxon>Actinomycetota</taxon>
        <taxon>Actinomycetes</taxon>
        <taxon>Micrococcales</taxon>
        <taxon>Cellulomonadaceae</taxon>
        <taxon>Cellulomonas</taxon>
    </lineage>
</organism>
<dbReference type="Gene3D" id="3.40.50.880">
    <property type="match status" value="1"/>
</dbReference>
<evidence type="ECO:0000313" key="2">
    <source>
        <dbReference type="EMBL" id="MBB2924771.1"/>
    </source>
</evidence>
<dbReference type="AlphaFoldDB" id="A0A7W4UIF9"/>
<proteinExistence type="predicted"/>
<reference evidence="2 3" key="2">
    <citation type="submission" date="2020-08" db="EMBL/GenBank/DDBJ databases">
        <authorList>
            <person name="Partida-Martinez L."/>
            <person name="Huntemann M."/>
            <person name="Clum A."/>
            <person name="Wang J."/>
            <person name="Palaniappan K."/>
            <person name="Ritter S."/>
            <person name="Chen I.-M."/>
            <person name="Stamatis D."/>
            <person name="Reddy T."/>
            <person name="O'Malley R."/>
            <person name="Daum C."/>
            <person name="Shapiro N."/>
            <person name="Ivanova N."/>
            <person name="Kyrpides N."/>
            <person name="Woyke T."/>
        </authorList>
    </citation>
    <scope>NUCLEOTIDE SEQUENCE [LARGE SCALE GENOMIC DNA]</scope>
    <source>
        <strain evidence="2 3">RAS26</strain>
    </source>
</reference>
<sequence length="229" mass="25444">MRQRAWVMVGTGRYEDPWHDLPATAYRVARELTALDVDVDVRGVRPGSLEGLATDGPDLVVVMASAGRTDPEFDGSDADWAPGHRALAEHVRTGGSLLGLHAAAMTFRDSPAWDHLLGGRWVEGRSWHPPIERWTVEPDETHPVTAGLKPFELHDERYTDLEVAEGVQPLVWFAADGLRQPVAWAREGVPEVGRGRVVYDALGHGVESYESHGRRGLLARELRWLLRRG</sequence>
<evidence type="ECO:0000259" key="1">
    <source>
        <dbReference type="Pfam" id="PF06283"/>
    </source>
</evidence>
<dbReference type="InterPro" id="IPR029010">
    <property type="entry name" value="ThuA-like"/>
</dbReference>
<dbReference type="RefSeq" id="WP_183297550.1">
    <property type="nucleotide sequence ID" value="NZ_JACHVX010000006.1"/>
</dbReference>
<name>A0A7W4UIF9_9CELL</name>
<dbReference type="Proteomes" id="UP000518206">
    <property type="component" value="Unassembled WGS sequence"/>
</dbReference>
<evidence type="ECO:0000313" key="3">
    <source>
        <dbReference type="Proteomes" id="UP000518206"/>
    </source>
</evidence>
<dbReference type="EMBL" id="JACHVX010000006">
    <property type="protein sequence ID" value="MBB2924771.1"/>
    <property type="molecule type" value="Genomic_DNA"/>
</dbReference>
<dbReference type="Pfam" id="PF06283">
    <property type="entry name" value="ThuA"/>
    <property type="match status" value="1"/>
</dbReference>
<accession>A0A7W4UIF9</accession>
<dbReference type="InterPro" id="IPR029062">
    <property type="entry name" value="Class_I_gatase-like"/>
</dbReference>
<protein>
    <recommendedName>
        <fullName evidence="1">ThuA-like domain-containing protein</fullName>
    </recommendedName>
</protein>
<comment type="caution">
    <text evidence="2">The sequence shown here is derived from an EMBL/GenBank/DDBJ whole genome shotgun (WGS) entry which is preliminary data.</text>
</comment>
<dbReference type="SUPFAM" id="SSF52317">
    <property type="entry name" value="Class I glutamine amidotransferase-like"/>
    <property type="match status" value="1"/>
</dbReference>
<reference evidence="2 3" key="1">
    <citation type="submission" date="2020-08" db="EMBL/GenBank/DDBJ databases">
        <title>The Agave Microbiome: Exploring the role of microbial communities in plant adaptations to desert environments.</title>
        <authorList>
            <person name="Partida-Martinez L.P."/>
        </authorList>
    </citation>
    <scope>NUCLEOTIDE SEQUENCE [LARGE SCALE GENOMIC DNA]</scope>
    <source>
        <strain evidence="2 3">RAS26</strain>
    </source>
</reference>